<accession>A0A4T0HRP6</accession>
<dbReference type="InterPro" id="IPR003439">
    <property type="entry name" value="ABC_transporter-like_ATP-bd"/>
</dbReference>
<sequence length="1356" mass="151351">MSLRQFSTSTRSSAFKLPWFSQQLQKFSKQLEAQPELSEKPAPKDTSSSLIQPTAKPLPIPTQTHTSHSYSTAWFKISHKKLNDLGRQIAHKPIDSAILQMQFSEKRASKRIKSTLVLARDHAIAKGLDRHNLVVNQAYVNRVIQLEFECFDGCFDRYCLMAFTLSENDLRFGHPITLENPTYTLRRSLKTPTQVFHAKLHTIIIPSGYLFLILEACLIHISLFSGPLASCLLASFCLGLSPPTKAATGDASDLDQSFNFGILFNKYVYTLIYTVFTLFPEYFKKLSHKLVKLDSNLLLTKNHEEMPTPGQLDTSAIFNADKAARNAAQEAVVKVIKDGGPAAVATLSLPESILGGLSEKKNETARQGAAELISAIVAGGQFTPVEPYLLLSTQHDVFGALLEAFADKSNAVRDAAVKAVEDFVAVMNNWATAFILPPLLEQIRTAGKWQIKTGGLAVLNKLVVSVPDQMARLMPDCMPVLAEVMWDTKSDVKKAARSSLKKLCSLVNNKDIEKFIPALQECLINPVEKVPTTIQVLAATTFVSEVDSPTLALMEPLLSRGLAERQTALRRKTAVIIDNMSTLVDNERIVRPFLPKLLPGLIKIEESVADPEARSVVNRAIKKLRQVGSVPENSDGTDLPPIKTIELNHVVDVLVAALKNTGDSLAKADDCFVAYIARLGQELSNARCGEETEWTSALVQLISLQLNAVDPASVNSQAKAVVKELLEKTSADDAEVEHVFPDEEEGEDLCNCTFSLAYGAKILLNTATLRLKRGHRYGLLGRNGTGKSTLMRAIVNGQVEGFPSPDEVRTFYVEHDIDGSEEDTTVVQFVQADKRIEADEAEIRQGLATVGFSEERQDESIGSLSGGWKMKLALARAILFKADILLLDEPTNHLDVLNVQWIIDYLTSLTHCTSIIVSHDSEFLNKTITDVIYLSKFKIKRYPGNLENFAKLVPEAKSFFEIAASEEYKFILPEPPMLEGVKTKEKSLLKMRKVNFQYPTAKVQQLFDITLQVSLSSRVAVLGPNGAGKSTLVKLLIGDIEPNISGEVWKHPNLVIGYVAQHAFHHIDNHLDKTPLEYMLWRYQTGEDLEEMMKETRQITEEEAEKMKNGSVVIIEGQKRYIEEIVGRKKLKQSYEYECGFKGMSSADNMWFSRDELVKRGFEKKVMEVDTREAQRLGMMRPLVRKEIEKHFEDFGLESEFTTHNTMRGLSGGQKVKVVLGAATWRKPHVICLDEPTNYLDRESLAALIEALKVFGGGVLIITHNREFSESICSEVWAMRDGYLEASGHNWASQGKTKIEKKDDEEDKFDALGNKIVSEKKQARLNASELRKKKKERMALKKKGIDVDDMEEFDDI</sequence>
<dbReference type="SUPFAM" id="SSF54843">
    <property type="entry name" value="Ribosomal protein L22"/>
    <property type="match status" value="1"/>
</dbReference>
<keyword evidence="13 19" id="KW-0689">Ribosomal protein</keyword>
<evidence type="ECO:0000256" key="4">
    <source>
        <dbReference type="ARBA" id="ARBA00011054"/>
    </source>
</evidence>
<dbReference type="InterPro" id="IPR036394">
    <property type="entry name" value="Ribosomal_uL22_sf"/>
</dbReference>
<dbReference type="Gene3D" id="1.25.10.10">
    <property type="entry name" value="Leucine-rich Repeat Variant"/>
    <property type="match status" value="1"/>
</dbReference>
<dbReference type="Pfam" id="PF24987">
    <property type="entry name" value="HEAT_EF3_N"/>
    <property type="match status" value="1"/>
</dbReference>
<organism evidence="22 23">
    <name type="scientific">Wallemia ichthyophaga</name>
    <dbReference type="NCBI Taxonomy" id="245174"/>
    <lineage>
        <taxon>Eukaryota</taxon>
        <taxon>Fungi</taxon>
        <taxon>Dikarya</taxon>
        <taxon>Basidiomycota</taxon>
        <taxon>Wallemiomycotina</taxon>
        <taxon>Wallemiomycetes</taxon>
        <taxon>Wallemiales</taxon>
        <taxon>Wallemiaceae</taxon>
        <taxon>Wallemia</taxon>
    </lineage>
</organism>
<dbReference type="Proteomes" id="UP000306954">
    <property type="component" value="Unassembled WGS sequence"/>
</dbReference>
<dbReference type="GO" id="GO:0005829">
    <property type="term" value="C:cytosol"/>
    <property type="evidence" value="ECO:0007669"/>
    <property type="project" value="UniProtKB-SubCell"/>
</dbReference>
<evidence type="ECO:0000256" key="13">
    <source>
        <dbReference type="ARBA" id="ARBA00022980"/>
    </source>
</evidence>
<dbReference type="PROSITE" id="PS00211">
    <property type="entry name" value="ABC_TRANSPORTER_1"/>
    <property type="match status" value="2"/>
</dbReference>
<evidence type="ECO:0000256" key="9">
    <source>
        <dbReference type="ARBA" id="ARBA00022801"/>
    </source>
</evidence>
<dbReference type="GO" id="GO:0003723">
    <property type="term" value="F:RNA binding"/>
    <property type="evidence" value="ECO:0007669"/>
    <property type="project" value="UniProtKB-KW"/>
</dbReference>
<dbReference type="SUPFAM" id="SSF48371">
    <property type="entry name" value="ARM repeat"/>
    <property type="match status" value="1"/>
</dbReference>
<evidence type="ECO:0000256" key="12">
    <source>
        <dbReference type="ARBA" id="ARBA00022917"/>
    </source>
</evidence>
<dbReference type="InterPro" id="IPR003593">
    <property type="entry name" value="AAA+_ATPase"/>
</dbReference>
<evidence type="ECO:0000256" key="1">
    <source>
        <dbReference type="ARBA" id="ARBA00004514"/>
    </source>
</evidence>
<keyword evidence="8" id="KW-0251">Elongation factor</keyword>
<dbReference type="SMART" id="SM00382">
    <property type="entry name" value="AAA"/>
    <property type="match status" value="2"/>
</dbReference>
<dbReference type="Pfam" id="PF00005">
    <property type="entry name" value="ABC_tran"/>
    <property type="match status" value="2"/>
</dbReference>
<feature type="repeat" description="HEAT" evidence="18">
    <location>
        <begin position="477"/>
        <end position="515"/>
    </location>
</feature>
<dbReference type="InterPro" id="IPR021133">
    <property type="entry name" value="HEAT_type_2"/>
</dbReference>
<dbReference type="Pfam" id="PF00237">
    <property type="entry name" value="Ribosomal_L22"/>
    <property type="match status" value="1"/>
</dbReference>
<dbReference type="PROSITE" id="PS50077">
    <property type="entry name" value="HEAT_REPEAT"/>
    <property type="match status" value="1"/>
</dbReference>
<dbReference type="PROSITE" id="PS50893">
    <property type="entry name" value="ABC_TRANSPORTER_2"/>
    <property type="match status" value="2"/>
</dbReference>
<dbReference type="InterPro" id="IPR017871">
    <property type="entry name" value="ABC_transporter-like_CS"/>
</dbReference>
<dbReference type="UniPathway" id="UPA00345"/>
<keyword evidence="10" id="KW-0067">ATP-binding</keyword>
<evidence type="ECO:0000256" key="7">
    <source>
        <dbReference type="ARBA" id="ARBA00022741"/>
    </source>
</evidence>
<evidence type="ECO:0000313" key="22">
    <source>
        <dbReference type="EMBL" id="TIB17021.1"/>
    </source>
</evidence>
<dbReference type="GO" id="GO:0003735">
    <property type="term" value="F:structural constituent of ribosome"/>
    <property type="evidence" value="ECO:0007669"/>
    <property type="project" value="InterPro"/>
</dbReference>
<evidence type="ECO:0000259" key="21">
    <source>
        <dbReference type="PROSITE" id="PS50893"/>
    </source>
</evidence>
<comment type="subcellular location">
    <subcellularLocation>
        <location evidence="1">Cytoplasm</location>
        <location evidence="1">Cytosol</location>
    </subcellularLocation>
</comment>
<dbReference type="EMBL" id="SPOF01000002">
    <property type="protein sequence ID" value="TIB17021.1"/>
    <property type="molecule type" value="Genomic_DNA"/>
</dbReference>
<evidence type="ECO:0000256" key="16">
    <source>
        <dbReference type="ARBA" id="ARBA00050030"/>
    </source>
</evidence>
<proteinExistence type="inferred from homology"/>
<feature type="domain" description="ABC transporter" evidence="21">
    <location>
        <begin position="989"/>
        <end position="1306"/>
    </location>
</feature>
<dbReference type="Pfam" id="PF24984">
    <property type="entry name" value="HEAT_EF3_GNC1"/>
    <property type="match status" value="1"/>
</dbReference>
<dbReference type="GO" id="GO:0003746">
    <property type="term" value="F:translation elongation factor activity"/>
    <property type="evidence" value="ECO:0007669"/>
    <property type="project" value="UniProtKB-KW"/>
</dbReference>
<evidence type="ECO:0000256" key="3">
    <source>
        <dbReference type="ARBA" id="ARBA00009451"/>
    </source>
</evidence>
<keyword evidence="14 19" id="KW-0687">Ribonucleoprotein</keyword>
<gene>
    <name evidence="22" type="ORF">E3P90_00201</name>
</gene>
<keyword evidence="5" id="KW-0963">Cytoplasm</keyword>
<protein>
    <recommendedName>
        <fullName evidence="16">Elongation factor 3</fullName>
    </recommendedName>
    <alternativeName>
        <fullName evidence="17">Eukaryotic elongation factor 3</fullName>
    </alternativeName>
</protein>
<dbReference type="FunFam" id="2.40.50.990:FF:000002">
    <property type="entry name" value="mRNA export factor elf1"/>
    <property type="match status" value="1"/>
</dbReference>
<dbReference type="PANTHER" id="PTHR19211">
    <property type="entry name" value="ATP-BINDING TRANSPORT PROTEIN-RELATED"/>
    <property type="match status" value="1"/>
</dbReference>
<keyword evidence="9" id="KW-0378">Hydrolase</keyword>
<dbReference type="InterPro" id="IPR016024">
    <property type="entry name" value="ARM-type_fold"/>
</dbReference>
<evidence type="ECO:0000313" key="23">
    <source>
        <dbReference type="Proteomes" id="UP000306954"/>
    </source>
</evidence>
<evidence type="ECO:0000256" key="2">
    <source>
        <dbReference type="ARBA" id="ARBA00004815"/>
    </source>
</evidence>
<evidence type="ECO:0000256" key="10">
    <source>
        <dbReference type="ARBA" id="ARBA00022840"/>
    </source>
</evidence>
<keyword evidence="7" id="KW-0547">Nucleotide-binding</keyword>
<dbReference type="FunFam" id="1.25.10.10:FF:000076">
    <property type="entry name" value="Elongation factor 3"/>
    <property type="match status" value="1"/>
</dbReference>
<name>A0A4T0HRP6_WALIC</name>
<dbReference type="SMART" id="SM01349">
    <property type="entry name" value="TOG"/>
    <property type="match status" value="1"/>
</dbReference>
<evidence type="ECO:0000256" key="19">
    <source>
        <dbReference type="RuleBase" id="RU004005"/>
    </source>
</evidence>
<evidence type="ECO:0000256" key="6">
    <source>
        <dbReference type="ARBA" id="ARBA00022737"/>
    </source>
</evidence>
<dbReference type="InterPro" id="IPR011989">
    <property type="entry name" value="ARM-like"/>
</dbReference>
<dbReference type="SUPFAM" id="SSF52540">
    <property type="entry name" value="P-loop containing nucleoside triphosphate hydrolases"/>
    <property type="match status" value="2"/>
</dbReference>
<evidence type="ECO:0000256" key="8">
    <source>
        <dbReference type="ARBA" id="ARBA00022768"/>
    </source>
</evidence>
<dbReference type="GO" id="GO:0005840">
    <property type="term" value="C:ribosome"/>
    <property type="evidence" value="ECO:0007669"/>
    <property type="project" value="UniProtKB-KW"/>
</dbReference>
<keyword evidence="12" id="KW-0648">Protein biosynthesis</keyword>
<dbReference type="PANTHER" id="PTHR19211:SF5">
    <property type="entry name" value="ELONGATION FACTOR 3A-RELATED"/>
    <property type="match status" value="1"/>
</dbReference>
<comment type="similarity">
    <text evidence="4">Belongs to the ABC transporter superfamily. ABCF family. EF3 subfamily.</text>
</comment>
<keyword evidence="6" id="KW-0677">Repeat</keyword>
<dbReference type="InterPro" id="IPR034085">
    <property type="entry name" value="TOG"/>
</dbReference>
<dbReference type="InterPro" id="IPR001063">
    <property type="entry name" value="Ribosomal_uL22"/>
</dbReference>
<feature type="domain" description="ABC transporter" evidence="21">
    <location>
        <begin position="747"/>
        <end position="961"/>
    </location>
</feature>
<comment type="similarity">
    <text evidence="3 19">Belongs to the universal ribosomal protein uL22 family.</text>
</comment>
<dbReference type="InterPro" id="IPR050611">
    <property type="entry name" value="ABCF"/>
</dbReference>
<keyword evidence="11" id="KW-0694">RNA-binding</keyword>
<dbReference type="Gene3D" id="3.90.470.10">
    <property type="entry name" value="Ribosomal protein L22/L17"/>
    <property type="match status" value="1"/>
</dbReference>
<evidence type="ECO:0000256" key="20">
    <source>
        <dbReference type="SAM" id="MobiDB-lite"/>
    </source>
</evidence>
<dbReference type="InterPro" id="IPR015688">
    <property type="entry name" value="eEF3_ABC2_chromodomain-like"/>
</dbReference>
<evidence type="ECO:0000256" key="5">
    <source>
        <dbReference type="ARBA" id="ARBA00022490"/>
    </source>
</evidence>
<comment type="catalytic activity">
    <reaction evidence="15">
        <text>ATP + H2O = ADP + phosphate + H(+)</text>
        <dbReference type="Rhea" id="RHEA:13065"/>
        <dbReference type="ChEBI" id="CHEBI:15377"/>
        <dbReference type="ChEBI" id="CHEBI:15378"/>
        <dbReference type="ChEBI" id="CHEBI:30616"/>
        <dbReference type="ChEBI" id="CHEBI:43474"/>
        <dbReference type="ChEBI" id="CHEBI:456216"/>
    </reaction>
</comment>
<evidence type="ECO:0000256" key="11">
    <source>
        <dbReference type="ARBA" id="ARBA00022884"/>
    </source>
</evidence>
<comment type="caution">
    <text evidence="22">The sequence shown here is derived from an EMBL/GenBank/DDBJ whole genome shotgun (WGS) entry which is preliminary data.</text>
</comment>
<reference evidence="22 23" key="1">
    <citation type="submission" date="2019-03" db="EMBL/GenBank/DDBJ databases">
        <title>Sequencing 23 genomes of Wallemia ichthyophaga.</title>
        <authorList>
            <person name="Gostincar C."/>
        </authorList>
    </citation>
    <scope>NUCLEOTIDE SEQUENCE [LARGE SCALE GENOMIC DNA]</scope>
    <source>
        <strain evidence="22 23">EXF-8621</strain>
    </source>
</reference>
<evidence type="ECO:0000256" key="15">
    <source>
        <dbReference type="ARBA" id="ARBA00049360"/>
    </source>
</evidence>
<evidence type="ECO:0000256" key="14">
    <source>
        <dbReference type="ARBA" id="ARBA00023274"/>
    </source>
</evidence>
<dbReference type="CDD" id="cd18626">
    <property type="entry name" value="CD_eEF3"/>
    <property type="match status" value="1"/>
</dbReference>
<evidence type="ECO:0000256" key="17">
    <source>
        <dbReference type="ARBA" id="ARBA00050045"/>
    </source>
</evidence>
<dbReference type="FunFam" id="3.40.50.300:FF:000193">
    <property type="entry name" value="Probable Elongation factor 3"/>
    <property type="match status" value="1"/>
</dbReference>
<dbReference type="Gene3D" id="3.40.50.300">
    <property type="entry name" value="P-loop containing nucleotide triphosphate hydrolases"/>
    <property type="match status" value="2"/>
</dbReference>
<dbReference type="InterPro" id="IPR047038">
    <property type="entry name" value="eEF3_chromodomain-like_sf"/>
</dbReference>
<dbReference type="Gene3D" id="2.40.50.990">
    <property type="match status" value="1"/>
</dbReference>
<dbReference type="CDD" id="cd03221">
    <property type="entry name" value="ABCF_EF-3"/>
    <property type="match status" value="1"/>
</dbReference>
<dbReference type="InterPro" id="IPR027417">
    <property type="entry name" value="P-loop_NTPase"/>
</dbReference>
<dbReference type="GO" id="GO:1990904">
    <property type="term" value="C:ribonucleoprotein complex"/>
    <property type="evidence" value="ECO:0007669"/>
    <property type="project" value="UniProtKB-KW"/>
</dbReference>
<evidence type="ECO:0000256" key="18">
    <source>
        <dbReference type="PROSITE-ProRule" id="PRU00103"/>
    </source>
</evidence>
<dbReference type="GO" id="GO:0005524">
    <property type="term" value="F:ATP binding"/>
    <property type="evidence" value="ECO:0007669"/>
    <property type="project" value="UniProtKB-KW"/>
</dbReference>
<dbReference type="GO" id="GO:0016887">
    <property type="term" value="F:ATP hydrolysis activity"/>
    <property type="evidence" value="ECO:0007669"/>
    <property type="project" value="InterPro"/>
</dbReference>
<comment type="pathway">
    <text evidence="2">Protein biosynthesis; polypeptide chain elongation.</text>
</comment>
<feature type="region of interest" description="Disordered" evidence="20">
    <location>
        <begin position="30"/>
        <end position="66"/>
    </location>
</feature>